<reference evidence="1 2" key="1">
    <citation type="journal article" date="2017" name="ISME J.">
        <title>Potential for microbial H2 and metal transformations associated with novel bacteria and archaea in deep terrestrial subsurface sediments.</title>
        <authorList>
            <person name="Hernsdorf A.W."/>
            <person name="Amano Y."/>
            <person name="Miyakawa K."/>
            <person name="Ise K."/>
            <person name="Suzuki Y."/>
            <person name="Anantharaman K."/>
            <person name="Probst A."/>
            <person name="Burstein D."/>
            <person name="Thomas B.C."/>
            <person name="Banfield J.F."/>
        </authorList>
    </citation>
    <scope>NUCLEOTIDE SEQUENCE [LARGE SCALE GENOMIC DNA]</scope>
    <source>
        <strain evidence="1">HGW-Wallbacteria-1</strain>
    </source>
</reference>
<evidence type="ECO:0000313" key="1">
    <source>
        <dbReference type="EMBL" id="PKK90827.1"/>
    </source>
</evidence>
<organism evidence="1 2">
    <name type="scientific">Candidatus Wallbacteria bacterium HGW-Wallbacteria-1</name>
    <dbReference type="NCBI Taxonomy" id="2013854"/>
    <lineage>
        <taxon>Bacteria</taxon>
        <taxon>Candidatus Walliibacteriota</taxon>
    </lineage>
</organism>
<proteinExistence type="predicted"/>
<gene>
    <name evidence="1" type="ORF">CVV64_08075</name>
</gene>
<sequence length="335" mass="39367">MKDLFEETMEKFIRPIHELGGDIPNEAYFLTSRDNMFVFAEGYNHPSGKLHGKIIYYPDKGGRYDYFGREYSSSFKRFENGELVLLDHATQLQTQFKVIPELKPTSEMPVHAEYRVEFDIDQFRGYFDHRHSLKVMMEEFPEIDEKIRSLSEAFDLPLNRIGATGSLSFGIFDDEDDLDLVFYGTVEENSRLLERIREHTRIPENRVVEFGKLWPIRFFYQGTLICPFFCYTNREESPARDFEIRVIRENVIMQGKICNDTHSIYFPVFLEMNEAVIDNEETERASLLIYDSSLRGEYFCGDTLRVRGRLVDLIMKDETIRCILCTISSDIEKIS</sequence>
<comment type="caution">
    <text evidence="1">The sequence shown here is derived from an EMBL/GenBank/DDBJ whole genome shotgun (WGS) entry which is preliminary data.</text>
</comment>
<dbReference type="EMBL" id="PGXC01000004">
    <property type="protein sequence ID" value="PKK90827.1"/>
    <property type="molecule type" value="Genomic_DNA"/>
</dbReference>
<dbReference type="AlphaFoldDB" id="A0A2N1PR78"/>
<name>A0A2N1PR78_9BACT</name>
<protein>
    <submittedName>
        <fullName evidence="1">Uncharacterized protein</fullName>
    </submittedName>
</protein>
<evidence type="ECO:0000313" key="2">
    <source>
        <dbReference type="Proteomes" id="UP000233256"/>
    </source>
</evidence>
<accession>A0A2N1PR78</accession>
<dbReference type="Proteomes" id="UP000233256">
    <property type="component" value="Unassembled WGS sequence"/>
</dbReference>